<feature type="domain" description="Phospholipase/carboxylesterase/thioesterase" evidence="2">
    <location>
        <begin position="38"/>
        <end position="249"/>
    </location>
</feature>
<organism evidence="3 4">
    <name type="scientific">Echria macrotheca</name>
    <dbReference type="NCBI Taxonomy" id="438768"/>
    <lineage>
        <taxon>Eukaryota</taxon>
        <taxon>Fungi</taxon>
        <taxon>Dikarya</taxon>
        <taxon>Ascomycota</taxon>
        <taxon>Pezizomycotina</taxon>
        <taxon>Sordariomycetes</taxon>
        <taxon>Sordariomycetidae</taxon>
        <taxon>Sordariales</taxon>
        <taxon>Schizotheciaceae</taxon>
        <taxon>Echria</taxon>
    </lineage>
</organism>
<dbReference type="InterPro" id="IPR029058">
    <property type="entry name" value="AB_hydrolase_fold"/>
</dbReference>
<sequence length="263" mass="28497">MPQPRPPTAADFSTLPPDLQIALIPPSPSPDSPATPTVNAILLLFHGLGDTESSFAQFARNLNLPGVFAISVRGVNSIPASLITDSFSSSSPRGYFHWGDDLETSLSGNGGEYFTKARDMVLNNLVRDVLIAKCGWATRDILLFGFGQGGSFALGLASWVSSGRFEVGGGEDGDVFRGVVAVGGRVPDSMIVGGTGNKKARTPVLVCRGRRSEVVDEEAVEVLREVFEDVQVVEWKRDEDGMPREREEVVPLMRFFADRLRAW</sequence>
<dbReference type="InterPro" id="IPR050565">
    <property type="entry name" value="LYPA1-2/EST-like"/>
</dbReference>
<evidence type="ECO:0000256" key="1">
    <source>
        <dbReference type="ARBA" id="ARBA00006499"/>
    </source>
</evidence>
<dbReference type="GO" id="GO:0052689">
    <property type="term" value="F:carboxylic ester hydrolase activity"/>
    <property type="evidence" value="ECO:0007669"/>
    <property type="project" value="TreeGrafter"/>
</dbReference>
<dbReference type="Proteomes" id="UP001239445">
    <property type="component" value="Unassembled WGS sequence"/>
</dbReference>
<protein>
    <submittedName>
        <fullName evidence="3">Alpha/Beta hydrolase protein</fullName>
    </submittedName>
</protein>
<name>A0AAJ0FBE6_9PEZI</name>
<dbReference type="InterPro" id="IPR003140">
    <property type="entry name" value="PLipase/COase/thioEstase"/>
</dbReference>
<keyword evidence="3" id="KW-0378">Hydrolase</keyword>
<dbReference type="GO" id="GO:0008474">
    <property type="term" value="F:palmitoyl-(protein) hydrolase activity"/>
    <property type="evidence" value="ECO:0007669"/>
    <property type="project" value="TreeGrafter"/>
</dbReference>
<reference evidence="3" key="1">
    <citation type="submission" date="2023-06" db="EMBL/GenBank/DDBJ databases">
        <title>Genome-scale phylogeny and comparative genomics of the fungal order Sordariales.</title>
        <authorList>
            <consortium name="Lawrence Berkeley National Laboratory"/>
            <person name="Hensen N."/>
            <person name="Bonometti L."/>
            <person name="Westerberg I."/>
            <person name="Brannstrom I.O."/>
            <person name="Guillou S."/>
            <person name="Cros-Aarteil S."/>
            <person name="Calhoun S."/>
            <person name="Haridas S."/>
            <person name="Kuo A."/>
            <person name="Mondo S."/>
            <person name="Pangilinan J."/>
            <person name="Riley R."/>
            <person name="Labutti K."/>
            <person name="Andreopoulos B."/>
            <person name="Lipzen A."/>
            <person name="Chen C."/>
            <person name="Yanf M."/>
            <person name="Daum C."/>
            <person name="Ng V."/>
            <person name="Clum A."/>
            <person name="Steindorff A."/>
            <person name="Ohm R."/>
            <person name="Martin F."/>
            <person name="Silar P."/>
            <person name="Natvig D."/>
            <person name="Lalanne C."/>
            <person name="Gautier V."/>
            <person name="Ament-Velasquez S.L."/>
            <person name="Kruys A."/>
            <person name="Hutchinson M.I."/>
            <person name="Powell A.J."/>
            <person name="Barry K."/>
            <person name="Miller A.N."/>
            <person name="Grigoriev I.V."/>
            <person name="Debuchy R."/>
            <person name="Gladieux P."/>
            <person name="Thoren M.H."/>
            <person name="Johannesson H."/>
        </authorList>
    </citation>
    <scope>NUCLEOTIDE SEQUENCE</scope>
    <source>
        <strain evidence="3">PSN4</strain>
    </source>
</reference>
<dbReference type="GO" id="GO:0005737">
    <property type="term" value="C:cytoplasm"/>
    <property type="evidence" value="ECO:0007669"/>
    <property type="project" value="TreeGrafter"/>
</dbReference>
<dbReference type="Gene3D" id="3.40.50.1820">
    <property type="entry name" value="alpha/beta hydrolase"/>
    <property type="match status" value="1"/>
</dbReference>
<dbReference type="SUPFAM" id="SSF53474">
    <property type="entry name" value="alpha/beta-Hydrolases"/>
    <property type="match status" value="1"/>
</dbReference>
<dbReference type="AlphaFoldDB" id="A0AAJ0FBE6"/>
<comment type="similarity">
    <text evidence="1">Belongs to the AB hydrolase superfamily. AB hydrolase 2 family.</text>
</comment>
<dbReference type="Pfam" id="PF02230">
    <property type="entry name" value="Abhydrolase_2"/>
    <property type="match status" value="1"/>
</dbReference>
<evidence type="ECO:0000313" key="3">
    <source>
        <dbReference type="EMBL" id="KAK1761037.1"/>
    </source>
</evidence>
<proteinExistence type="inferred from homology"/>
<gene>
    <name evidence="3" type="ORF">QBC47DRAFT_20279</name>
</gene>
<comment type="caution">
    <text evidence="3">The sequence shown here is derived from an EMBL/GenBank/DDBJ whole genome shotgun (WGS) entry which is preliminary data.</text>
</comment>
<dbReference type="EMBL" id="MU839827">
    <property type="protein sequence ID" value="KAK1761037.1"/>
    <property type="molecule type" value="Genomic_DNA"/>
</dbReference>
<keyword evidence="4" id="KW-1185">Reference proteome</keyword>
<accession>A0AAJ0FBE6</accession>
<evidence type="ECO:0000313" key="4">
    <source>
        <dbReference type="Proteomes" id="UP001239445"/>
    </source>
</evidence>
<dbReference type="PANTHER" id="PTHR10655:SF67">
    <property type="entry name" value="PHOSPHOLIPASE_CARBOXYLESTERASE SUPERFAMILY (AFU_ORTHOLOGUE AFUA_5G09340)"/>
    <property type="match status" value="1"/>
</dbReference>
<evidence type="ECO:0000259" key="2">
    <source>
        <dbReference type="Pfam" id="PF02230"/>
    </source>
</evidence>
<dbReference type="PANTHER" id="PTHR10655">
    <property type="entry name" value="LYSOPHOSPHOLIPASE-RELATED"/>
    <property type="match status" value="1"/>
</dbReference>